<keyword evidence="8" id="KW-0675">Receptor</keyword>
<evidence type="ECO:0000256" key="1">
    <source>
        <dbReference type="ARBA" id="ARBA00004651"/>
    </source>
</evidence>
<evidence type="ECO:0000256" key="4">
    <source>
        <dbReference type="ARBA" id="ARBA00022692"/>
    </source>
</evidence>
<evidence type="ECO:0000256" key="6">
    <source>
        <dbReference type="ARBA" id="ARBA00022989"/>
    </source>
</evidence>
<keyword evidence="5" id="KW-0552">Olfaction</keyword>
<dbReference type="AlphaFoldDB" id="A0A8J2MI82"/>
<keyword evidence="7" id="KW-0472">Membrane</keyword>
<keyword evidence="6" id="KW-1133">Transmembrane helix</keyword>
<dbReference type="EMBL" id="CAJNRD030001118">
    <property type="protein sequence ID" value="CAG5085423.1"/>
    <property type="molecule type" value="Genomic_DNA"/>
</dbReference>
<evidence type="ECO:0000256" key="3">
    <source>
        <dbReference type="ARBA" id="ARBA00022606"/>
    </source>
</evidence>
<keyword evidence="4" id="KW-0812">Transmembrane</keyword>
<keyword evidence="2" id="KW-1003">Cell membrane</keyword>
<dbReference type="PANTHER" id="PTHR21137">
    <property type="entry name" value="ODORANT RECEPTOR"/>
    <property type="match status" value="1"/>
</dbReference>
<keyword evidence="3" id="KW-0716">Sensory transduction</keyword>
<dbReference type="InterPro" id="IPR004117">
    <property type="entry name" value="7tm6_olfct_rcpt"/>
</dbReference>
<evidence type="ECO:0000256" key="9">
    <source>
        <dbReference type="ARBA" id="ARBA00023224"/>
    </source>
</evidence>
<protein>
    <submittedName>
        <fullName evidence="10">Uncharacterized protein</fullName>
    </submittedName>
</protein>
<dbReference type="OrthoDB" id="8185860at2759"/>
<keyword evidence="11" id="KW-1185">Reference proteome</keyword>
<dbReference type="Proteomes" id="UP000786811">
    <property type="component" value="Unassembled WGS sequence"/>
</dbReference>
<proteinExistence type="predicted"/>
<reference evidence="10" key="1">
    <citation type="submission" date="2021-04" db="EMBL/GenBank/DDBJ databases">
        <authorList>
            <person name="Chebbi M.A.C M."/>
        </authorList>
    </citation>
    <scope>NUCLEOTIDE SEQUENCE</scope>
</reference>
<evidence type="ECO:0000313" key="11">
    <source>
        <dbReference type="Proteomes" id="UP000786811"/>
    </source>
</evidence>
<evidence type="ECO:0000256" key="5">
    <source>
        <dbReference type="ARBA" id="ARBA00022725"/>
    </source>
</evidence>
<organism evidence="10 11">
    <name type="scientific">Cotesia congregata</name>
    <name type="common">Parasitoid wasp</name>
    <name type="synonym">Apanteles congregatus</name>
    <dbReference type="NCBI Taxonomy" id="51543"/>
    <lineage>
        <taxon>Eukaryota</taxon>
        <taxon>Metazoa</taxon>
        <taxon>Ecdysozoa</taxon>
        <taxon>Arthropoda</taxon>
        <taxon>Hexapoda</taxon>
        <taxon>Insecta</taxon>
        <taxon>Pterygota</taxon>
        <taxon>Neoptera</taxon>
        <taxon>Endopterygota</taxon>
        <taxon>Hymenoptera</taxon>
        <taxon>Apocrita</taxon>
        <taxon>Ichneumonoidea</taxon>
        <taxon>Braconidae</taxon>
        <taxon>Microgastrinae</taxon>
        <taxon>Cotesia</taxon>
    </lineage>
</organism>
<dbReference type="GO" id="GO:0004984">
    <property type="term" value="F:olfactory receptor activity"/>
    <property type="evidence" value="ECO:0007669"/>
    <property type="project" value="InterPro"/>
</dbReference>
<name>A0A8J2MI82_COTCN</name>
<comment type="subcellular location">
    <subcellularLocation>
        <location evidence="1">Cell membrane</location>
        <topology evidence="1">Multi-pass membrane protein</topology>
    </subcellularLocation>
</comment>
<sequence length="181" mass="21050">MLELYADTSVIIYIIECCIYNIASGGIDFYFLVIVMHICGQVEILASSFRQLINNKKNPKLDRKKFIIIIERKKYLLNLIDCLQRISFEFLILVVSLASTIQLNVVGNYNNNNNNNCYFLSSSHSGVKSGSFFYVFAELYIYCFIGDKLSSHIDNLYLSIYECCWHNFPPRIHLIRPKFKV</sequence>
<evidence type="ECO:0000313" key="10">
    <source>
        <dbReference type="EMBL" id="CAG5085423.1"/>
    </source>
</evidence>
<accession>A0A8J2MI82</accession>
<evidence type="ECO:0000256" key="2">
    <source>
        <dbReference type="ARBA" id="ARBA00022475"/>
    </source>
</evidence>
<dbReference type="Pfam" id="PF02949">
    <property type="entry name" value="7tm_6"/>
    <property type="match status" value="1"/>
</dbReference>
<evidence type="ECO:0000256" key="8">
    <source>
        <dbReference type="ARBA" id="ARBA00023170"/>
    </source>
</evidence>
<comment type="caution">
    <text evidence="10">The sequence shown here is derived from an EMBL/GenBank/DDBJ whole genome shotgun (WGS) entry which is preliminary data.</text>
</comment>
<dbReference type="GO" id="GO:0005886">
    <property type="term" value="C:plasma membrane"/>
    <property type="evidence" value="ECO:0007669"/>
    <property type="project" value="UniProtKB-SubCell"/>
</dbReference>
<dbReference type="GO" id="GO:0005549">
    <property type="term" value="F:odorant binding"/>
    <property type="evidence" value="ECO:0007669"/>
    <property type="project" value="InterPro"/>
</dbReference>
<gene>
    <name evidence="10" type="ORF">HICCMSTLAB_LOCUS4372</name>
</gene>
<evidence type="ECO:0000256" key="7">
    <source>
        <dbReference type="ARBA" id="ARBA00023136"/>
    </source>
</evidence>
<keyword evidence="9" id="KW-0807">Transducer</keyword>
<dbReference type="GO" id="GO:0007165">
    <property type="term" value="P:signal transduction"/>
    <property type="evidence" value="ECO:0007669"/>
    <property type="project" value="UniProtKB-KW"/>
</dbReference>
<dbReference type="PANTHER" id="PTHR21137:SF35">
    <property type="entry name" value="ODORANT RECEPTOR 19A-RELATED"/>
    <property type="match status" value="1"/>
</dbReference>